<name>A0AAV3T127_9EURY</name>
<reference evidence="1 2" key="1">
    <citation type="journal article" date="2019" name="Int. J. Syst. Evol. Microbiol.">
        <title>The Global Catalogue of Microorganisms (GCM) 10K type strain sequencing project: providing services to taxonomists for standard genome sequencing and annotation.</title>
        <authorList>
            <consortium name="The Broad Institute Genomics Platform"/>
            <consortium name="The Broad Institute Genome Sequencing Center for Infectious Disease"/>
            <person name="Wu L."/>
            <person name="Ma J."/>
        </authorList>
    </citation>
    <scope>NUCLEOTIDE SEQUENCE [LARGE SCALE GENOMIC DNA]</scope>
    <source>
        <strain evidence="1 2">JCM 16327</strain>
    </source>
</reference>
<evidence type="ECO:0000313" key="2">
    <source>
        <dbReference type="Proteomes" id="UP001500194"/>
    </source>
</evidence>
<dbReference type="Pfam" id="PF19769">
    <property type="entry name" value="CPxCG_zf"/>
    <property type="match status" value="1"/>
</dbReference>
<dbReference type="PANTHER" id="PTHR42195:SF1">
    <property type="entry name" value="ZINC FINGER PROTEIN"/>
    <property type="match status" value="1"/>
</dbReference>
<gene>
    <name evidence="1" type="ORF">GCM10009019_13380</name>
</gene>
<proteinExistence type="predicted"/>
<organism evidence="1 2">
    <name type="scientific">Salarchaeum japonicum</name>
    <dbReference type="NCBI Taxonomy" id="555573"/>
    <lineage>
        <taxon>Archaea</taxon>
        <taxon>Methanobacteriati</taxon>
        <taxon>Methanobacteriota</taxon>
        <taxon>Stenosarchaea group</taxon>
        <taxon>Halobacteria</taxon>
        <taxon>Halobacteriales</taxon>
        <taxon>Halobacteriaceae</taxon>
    </lineage>
</organism>
<dbReference type="Proteomes" id="UP001500194">
    <property type="component" value="Unassembled WGS sequence"/>
</dbReference>
<dbReference type="InterPro" id="IPR012041">
    <property type="entry name" value="Znf_CPxCG-like"/>
</dbReference>
<protein>
    <submittedName>
        <fullName evidence="1">HVO_0476 family zinc finger protein</fullName>
    </submittedName>
</protein>
<dbReference type="PANTHER" id="PTHR42195">
    <property type="entry name" value="UCP015877 FAMILY PROTEIN"/>
    <property type="match status" value="1"/>
</dbReference>
<dbReference type="EMBL" id="BAAADU010000002">
    <property type="protein sequence ID" value="GAA0651696.1"/>
    <property type="molecule type" value="Genomic_DNA"/>
</dbReference>
<dbReference type="RefSeq" id="WP_227260974.1">
    <property type="nucleotide sequence ID" value="NZ_BAAADU010000002.1"/>
</dbReference>
<dbReference type="PIRSF" id="PIRSF015877">
    <property type="entry name" value="UCP015877"/>
    <property type="match status" value="1"/>
</dbReference>
<comment type="caution">
    <text evidence="1">The sequence shown here is derived from an EMBL/GenBank/DDBJ whole genome shotgun (WGS) entry which is preliminary data.</text>
</comment>
<accession>A0AAV3T127</accession>
<sequence>MSQQQRVGLACPSCSPDLETEHEVLTTGGGTATVKCTDCGHVHKEPLESERTVERDVVVSQGGESFTTTVEVPADETVETGEEFIVETEEAIMQVRITDLQTGDETREVRATAEDVGTFWTRAVDNVEVAVTLHPRDGAHDRTRSITLHVPGDYEFTVGENHEFGDEEFSITGIHVREDALERYDFQKIGHDGDVAMAKDIKRVYGYDETSTAWSAW</sequence>
<dbReference type="AlphaFoldDB" id="A0AAV3T127"/>
<evidence type="ECO:0000313" key="1">
    <source>
        <dbReference type="EMBL" id="GAA0651696.1"/>
    </source>
</evidence>
<keyword evidence="2" id="KW-1185">Reference proteome</keyword>
<dbReference type="GeneID" id="68573991"/>